<keyword evidence="3" id="KW-1185">Reference proteome</keyword>
<comment type="caution">
    <text evidence="2">The sequence shown here is derived from an EMBL/GenBank/DDBJ whole genome shotgun (WGS) entry which is preliminary data.</text>
</comment>
<dbReference type="EMBL" id="JAJSOF020000017">
    <property type="protein sequence ID" value="KAJ4440744.1"/>
    <property type="molecule type" value="Genomic_DNA"/>
</dbReference>
<organism evidence="2 3">
    <name type="scientific">Periplaneta americana</name>
    <name type="common">American cockroach</name>
    <name type="synonym">Blatta americana</name>
    <dbReference type="NCBI Taxonomy" id="6978"/>
    <lineage>
        <taxon>Eukaryota</taxon>
        <taxon>Metazoa</taxon>
        <taxon>Ecdysozoa</taxon>
        <taxon>Arthropoda</taxon>
        <taxon>Hexapoda</taxon>
        <taxon>Insecta</taxon>
        <taxon>Pterygota</taxon>
        <taxon>Neoptera</taxon>
        <taxon>Polyneoptera</taxon>
        <taxon>Dictyoptera</taxon>
        <taxon>Blattodea</taxon>
        <taxon>Blattoidea</taxon>
        <taxon>Blattidae</taxon>
        <taxon>Blattinae</taxon>
        <taxon>Periplaneta</taxon>
    </lineage>
</organism>
<feature type="region of interest" description="Disordered" evidence="1">
    <location>
        <begin position="173"/>
        <end position="211"/>
    </location>
</feature>
<evidence type="ECO:0000256" key="1">
    <source>
        <dbReference type="SAM" id="MobiDB-lite"/>
    </source>
</evidence>
<accession>A0ABQ8T2R2</accession>
<name>A0ABQ8T2R2_PERAM</name>
<gene>
    <name evidence="2" type="ORF">ANN_08968</name>
</gene>
<evidence type="ECO:0000313" key="3">
    <source>
        <dbReference type="Proteomes" id="UP001148838"/>
    </source>
</evidence>
<evidence type="ECO:0000313" key="2">
    <source>
        <dbReference type="EMBL" id="KAJ4440744.1"/>
    </source>
</evidence>
<proteinExistence type="predicted"/>
<dbReference type="Proteomes" id="UP001148838">
    <property type="component" value="Unassembled WGS sequence"/>
</dbReference>
<feature type="compositionally biased region" description="Polar residues" evidence="1">
    <location>
        <begin position="180"/>
        <end position="194"/>
    </location>
</feature>
<reference evidence="2 3" key="1">
    <citation type="journal article" date="2022" name="Allergy">
        <title>Genome assembly and annotation of Periplaneta americana reveal a comprehensive cockroach allergen profile.</title>
        <authorList>
            <person name="Wang L."/>
            <person name="Xiong Q."/>
            <person name="Saelim N."/>
            <person name="Wang L."/>
            <person name="Nong W."/>
            <person name="Wan A.T."/>
            <person name="Shi M."/>
            <person name="Liu X."/>
            <person name="Cao Q."/>
            <person name="Hui J.H.L."/>
            <person name="Sookrung N."/>
            <person name="Leung T.F."/>
            <person name="Tungtrongchitr A."/>
            <person name="Tsui S.K.W."/>
        </authorList>
    </citation>
    <scope>NUCLEOTIDE SEQUENCE [LARGE SCALE GENOMIC DNA]</scope>
    <source>
        <strain evidence="2">PWHHKU_190912</strain>
    </source>
</reference>
<protein>
    <submittedName>
        <fullName evidence="2">Uncharacterized protein</fullName>
    </submittedName>
</protein>
<sequence length="387" mass="43416">MTESDWVATVRTLEDQSAMIRSGANWRCDCWNITDHELLMECRCTGQGLQDVPSDLNSGVQGFSGFRLFSDMQSKDEGIVTAAGNPILSQKRIPNLTGLVDNNDVTLQRIRNKTAGRIDGCHGDCVVVIIEDVQNVHLLLEYRPHIDVSLTCEHDPKLQDYCVCPQNMPQFDSEGILNQAPETNKPMSLNGPTSRNREGSDQPTPTIGATHPHPYHRQLHIVESRSSVVKETLKTTTHSVETGRLSKNLWNFSFTSSPLKCGLLSFLNGIFAEIIILHKSTLNSDRVCFSLFGVEDLCMFPDSVRTGNTDSKEEFAAALQTFIARHIQDRIYSHVDTVRSKNMLAFSSDERAFNIESFSHRYCRSFAYVVSRFPQPAFIRQLVVGLS</sequence>